<proteinExistence type="predicted"/>
<name>A0ABY4CNG3_9BACL</name>
<keyword evidence="2" id="KW-1185">Reference proteome</keyword>
<dbReference type="RefSeq" id="WP_347438718.1">
    <property type="nucleotide sequence ID" value="NZ_CP089291.1"/>
</dbReference>
<evidence type="ECO:0000313" key="1">
    <source>
        <dbReference type="EMBL" id="UOF92035.1"/>
    </source>
</evidence>
<protein>
    <submittedName>
        <fullName evidence="1">Uncharacterized protein</fullName>
    </submittedName>
</protein>
<evidence type="ECO:0000313" key="2">
    <source>
        <dbReference type="Proteomes" id="UP000830167"/>
    </source>
</evidence>
<reference evidence="1" key="1">
    <citation type="submission" date="2021-12" db="EMBL/GenBank/DDBJ databases">
        <title>Alicyclobacillaceae gen. nov., sp. nov., isolated from chalcocite enrichment system.</title>
        <authorList>
            <person name="Jiang Z."/>
        </authorList>
    </citation>
    <scope>NUCLEOTIDE SEQUENCE</scope>
    <source>
        <strain evidence="1">MYW30-H2</strain>
    </source>
</reference>
<accession>A0ABY4CNG3</accession>
<organism evidence="1 2">
    <name type="scientific">Fodinisporobacter ferrooxydans</name>
    <dbReference type="NCBI Taxonomy" id="2901836"/>
    <lineage>
        <taxon>Bacteria</taxon>
        <taxon>Bacillati</taxon>
        <taxon>Bacillota</taxon>
        <taxon>Bacilli</taxon>
        <taxon>Bacillales</taxon>
        <taxon>Alicyclobacillaceae</taxon>
        <taxon>Fodinisporobacter</taxon>
    </lineage>
</organism>
<dbReference type="EMBL" id="CP089291">
    <property type="protein sequence ID" value="UOF92035.1"/>
    <property type="molecule type" value="Genomic_DNA"/>
</dbReference>
<sequence length="93" mass="10581">MPEVLEQSGISGVCAKEDKKLETVDQHLKQAFSHLREALDLSIQMVQNDTNAKGSVGRLWEGFLGEFFNMIRVKGKESRLNLLSFVKFPSLWK</sequence>
<gene>
    <name evidence="1" type="ORF">LSG31_07330</name>
</gene>
<dbReference type="Proteomes" id="UP000830167">
    <property type="component" value="Chromosome"/>
</dbReference>